<dbReference type="Gene3D" id="3.40.710.10">
    <property type="entry name" value="DD-peptidase/beta-lactamase superfamily"/>
    <property type="match status" value="2"/>
</dbReference>
<dbReference type="RefSeq" id="WP_341836131.1">
    <property type="nucleotide sequence ID" value="NZ_CP149822.1"/>
</dbReference>
<protein>
    <submittedName>
        <fullName evidence="2">Serine hydrolase</fullName>
    </submittedName>
</protein>
<keyword evidence="2" id="KW-0378">Hydrolase</keyword>
<proteinExistence type="predicted"/>
<evidence type="ECO:0000313" key="3">
    <source>
        <dbReference type="Proteomes" id="UP001485459"/>
    </source>
</evidence>
<dbReference type="Pfam" id="PF00144">
    <property type="entry name" value="Beta-lactamase"/>
    <property type="match status" value="1"/>
</dbReference>
<keyword evidence="3" id="KW-1185">Reference proteome</keyword>
<sequence>MYCIINYNNSISPVKGSPNFQLTVKLISSGGGKGCTFIIPVFVNPTASFIKTASIFYRSHYIFAARTSNHTNENVTKKIRRDNAVRRRLAGRLRKAGRDHSSKKPDIALAKEPGASLKFNPSLFTQGLMNRFTGKTIGFGFAIAFNGAVVTTITAGDSRRLMDGQHPYLPTTRQGTSEATQTITALAILKALEAKGMDENAYVWQLLPTNWNIPASNRKITIAHLLSHTSGLKYIGYDYTSLRKTMQTATTGYGDAYFKNAAVNYHLCRVLLACIVNGAGWYAPMSDNNADEAVSQFYRSYVRQVILGPAGISNYYLVDLCPWNSLGPVWNPNSPGSSQTLYYNYSAPVHHGISIYTNYKSGGAGNWYMSAKELALVHAAAESKKFVSDAMLQRMKNKLMGFDSKYRGRQGTYYFKAGMAYDSKFRGTNTMIAHFPNNVQLAWNTNSISNDIGVVKDVIIEAYENAWTY</sequence>
<dbReference type="EMBL" id="CP149822">
    <property type="protein sequence ID" value="WZN41276.1"/>
    <property type="molecule type" value="Genomic_DNA"/>
</dbReference>
<reference evidence="3" key="1">
    <citation type="submission" date="2024-03" db="EMBL/GenBank/DDBJ databases">
        <title>Chitinophaga horti sp. nov., isolated from garden soil.</title>
        <authorList>
            <person name="Lee D.S."/>
            <person name="Han D.M."/>
            <person name="Baek J.H."/>
            <person name="Choi D.G."/>
            <person name="Jeon J.H."/>
            <person name="Jeon C.O."/>
        </authorList>
    </citation>
    <scope>NUCLEOTIDE SEQUENCE [LARGE SCALE GENOMIC DNA]</scope>
    <source>
        <strain evidence="3">GPA1</strain>
    </source>
</reference>
<organism evidence="2 3">
    <name type="scientific">Chitinophaga pollutisoli</name>
    <dbReference type="NCBI Taxonomy" id="3133966"/>
    <lineage>
        <taxon>Bacteria</taxon>
        <taxon>Pseudomonadati</taxon>
        <taxon>Bacteroidota</taxon>
        <taxon>Chitinophagia</taxon>
        <taxon>Chitinophagales</taxon>
        <taxon>Chitinophagaceae</taxon>
        <taxon>Chitinophaga</taxon>
    </lineage>
</organism>
<gene>
    <name evidence="2" type="ORF">WJU16_25260</name>
</gene>
<evidence type="ECO:0000313" key="2">
    <source>
        <dbReference type="EMBL" id="WZN41276.1"/>
    </source>
</evidence>
<name>A0ABZ2YQS5_9BACT</name>
<feature type="domain" description="Beta-lactamase-related" evidence="1">
    <location>
        <begin position="144"/>
        <end position="413"/>
    </location>
</feature>
<dbReference type="GO" id="GO:0016787">
    <property type="term" value="F:hydrolase activity"/>
    <property type="evidence" value="ECO:0007669"/>
    <property type="project" value="UniProtKB-KW"/>
</dbReference>
<accession>A0ABZ2YQS5</accession>
<dbReference type="Proteomes" id="UP001485459">
    <property type="component" value="Chromosome"/>
</dbReference>
<evidence type="ECO:0000259" key="1">
    <source>
        <dbReference type="Pfam" id="PF00144"/>
    </source>
</evidence>
<dbReference type="InterPro" id="IPR012338">
    <property type="entry name" value="Beta-lactam/transpept-like"/>
</dbReference>
<dbReference type="InterPro" id="IPR001466">
    <property type="entry name" value="Beta-lactam-related"/>
</dbReference>
<dbReference type="SUPFAM" id="SSF56601">
    <property type="entry name" value="beta-lactamase/transpeptidase-like"/>
    <property type="match status" value="1"/>
</dbReference>